<protein>
    <submittedName>
        <fullName evidence="2">Class I SAM-dependent methyltransferase</fullName>
    </submittedName>
</protein>
<keyword evidence="2" id="KW-0808">Transferase</keyword>
<dbReference type="RefSeq" id="WP_151575870.1">
    <property type="nucleotide sequence ID" value="NZ_WBOT01000010.1"/>
</dbReference>
<dbReference type="GO" id="GO:0008168">
    <property type="term" value="F:methyltransferase activity"/>
    <property type="evidence" value="ECO:0007669"/>
    <property type="project" value="UniProtKB-KW"/>
</dbReference>
<proteinExistence type="predicted"/>
<dbReference type="NCBIfam" id="NF005379">
    <property type="entry name" value="PRK06922.1"/>
    <property type="match status" value="1"/>
</dbReference>
<keyword evidence="2" id="KW-0489">Methyltransferase</keyword>
<dbReference type="GO" id="GO:0032259">
    <property type="term" value="P:methylation"/>
    <property type="evidence" value="ECO:0007669"/>
    <property type="project" value="UniProtKB-KW"/>
</dbReference>
<gene>
    <name evidence="2" type="ORF">F7732_20230</name>
</gene>
<evidence type="ECO:0000313" key="2">
    <source>
        <dbReference type="EMBL" id="KAB2329818.1"/>
    </source>
</evidence>
<name>A0A7V7UVV6_9BACI</name>
<dbReference type="Proteomes" id="UP000441354">
    <property type="component" value="Unassembled WGS sequence"/>
</dbReference>
<accession>A0A7V7UVV6</accession>
<sequence>MYQTHFEIIHAYKNNKLTGVLPDWLDMIVSAEEITQNYESVEAVNHMSSSHLFDYVYRTLAILEEIKGERDEIYYMLSTVMAYSEISKGGSYSQRKRWSDQGYQLQIHNEASAHIFRDLVFYENPERKDLTFQLIFTHGLIGQYIRGESRLQSTMELIFSLKKFYHDKQIREMLMILNECIIRAVSEKIWIEVKDEAEKIIDNIIDGEIKQTARERLCRLTEGKYTGGEMNPSIEAFIEHADFWYAAAALHDFSLLDILTIMELSADHTASLQIRHIHFGEFMVQMHYDYKGIKHTNIYRKRVIEKYLLEYRQSRKPDETHVSYKMDYDKEAHCAFISFAFSDVGEALIRFCVEAEKVDLMHSRATIMLFDFFGLRRDAYDRFHNEQDYLESMNKAADDKRIILDYLKGNKIVDIGPGGGIMLDLIESETTNKEIIGIDIAENVIENLLKKKDKEQHTWHVMKGDALQLADTFSAESVDTIIFSSILHELFSYIPFNGRNFNHEVIGEALQSAFSVLGPGGRIIIRDGIMSENKDEFRRIRFKDKKWMTYLEQYSKEFKGRKITYEIIAQNEVKMLINDSMEALYTLTWGPEAFAHEVQEQFGYFTPREYDEFIKKTLGEEAKIICLKHYLQEGYPDHLREKIVYMDELGNEVALPDSTCLIVIEKRETNYN</sequence>
<dbReference type="AlphaFoldDB" id="A0A7V7UVV6"/>
<organism evidence="2 3">
    <name type="scientific">Bacillus mesophilum</name>
    <dbReference type="NCBI Taxonomy" id="1071718"/>
    <lineage>
        <taxon>Bacteria</taxon>
        <taxon>Bacillati</taxon>
        <taxon>Bacillota</taxon>
        <taxon>Bacilli</taxon>
        <taxon>Bacillales</taxon>
        <taxon>Bacillaceae</taxon>
        <taxon>Bacillus</taxon>
    </lineage>
</organism>
<dbReference type="Pfam" id="PF13847">
    <property type="entry name" value="Methyltransf_31"/>
    <property type="match status" value="1"/>
</dbReference>
<dbReference type="CDD" id="cd02440">
    <property type="entry name" value="AdoMet_MTases"/>
    <property type="match status" value="1"/>
</dbReference>
<feature type="domain" description="Methyltransferase" evidence="1">
    <location>
        <begin position="408"/>
        <end position="548"/>
    </location>
</feature>
<evidence type="ECO:0000259" key="1">
    <source>
        <dbReference type="Pfam" id="PF13847"/>
    </source>
</evidence>
<reference evidence="2 3" key="1">
    <citation type="journal article" date="2014" name="Arch. Microbiol.">
        <title>Bacillus mesophilum sp. nov., strain IITR-54T, a novel 4-chlorobiphenyl dechlorinating bacterium.</title>
        <authorList>
            <person name="Manickam N."/>
            <person name="Singh N.K."/>
            <person name="Bajaj A."/>
            <person name="Kumar R.M."/>
            <person name="Kaur G."/>
            <person name="Kaur N."/>
            <person name="Bala M."/>
            <person name="Kumar A."/>
            <person name="Mayilraj S."/>
        </authorList>
    </citation>
    <scope>NUCLEOTIDE SEQUENCE [LARGE SCALE GENOMIC DNA]</scope>
    <source>
        <strain evidence="2 3">IITR-54</strain>
    </source>
</reference>
<dbReference type="Gene3D" id="3.40.50.150">
    <property type="entry name" value="Vaccinia Virus protein VP39"/>
    <property type="match status" value="1"/>
</dbReference>
<dbReference type="InterPro" id="IPR029063">
    <property type="entry name" value="SAM-dependent_MTases_sf"/>
</dbReference>
<dbReference type="OrthoDB" id="5106431at2"/>
<dbReference type="EMBL" id="WBOT01000010">
    <property type="protein sequence ID" value="KAB2329818.1"/>
    <property type="molecule type" value="Genomic_DNA"/>
</dbReference>
<evidence type="ECO:0000313" key="3">
    <source>
        <dbReference type="Proteomes" id="UP000441354"/>
    </source>
</evidence>
<dbReference type="PANTHER" id="PTHR43591">
    <property type="entry name" value="METHYLTRANSFERASE"/>
    <property type="match status" value="1"/>
</dbReference>
<keyword evidence="3" id="KW-1185">Reference proteome</keyword>
<dbReference type="InterPro" id="IPR025714">
    <property type="entry name" value="Methyltranfer_dom"/>
</dbReference>
<dbReference type="PANTHER" id="PTHR43591:SF24">
    <property type="entry name" value="2-METHOXY-6-POLYPRENYL-1,4-BENZOQUINOL METHYLASE, MITOCHONDRIAL"/>
    <property type="match status" value="1"/>
</dbReference>
<dbReference type="SUPFAM" id="SSF53335">
    <property type="entry name" value="S-adenosyl-L-methionine-dependent methyltransferases"/>
    <property type="match status" value="1"/>
</dbReference>
<comment type="caution">
    <text evidence="2">The sequence shown here is derived from an EMBL/GenBank/DDBJ whole genome shotgun (WGS) entry which is preliminary data.</text>
</comment>